<evidence type="ECO:0000256" key="6">
    <source>
        <dbReference type="ARBA" id="ARBA00023237"/>
    </source>
</evidence>
<evidence type="ECO:0000259" key="10">
    <source>
        <dbReference type="Pfam" id="PF07715"/>
    </source>
</evidence>
<keyword evidence="9" id="KW-0732">Signal</keyword>
<dbReference type="Gene3D" id="2.170.130.10">
    <property type="entry name" value="TonB-dependent receptor, plug domain"/>
    <property type="match status" value="1"/>
</dbReference>
<comment type="similarity">
    <text evidence="7">Belongs to the TonB-dependent receptor family.</text>
</comment>
<dbReference type="GO" id="GO:0009279">
    <property type="term" value="C:cell outer membrane"/>
    <property type="evidence" value="ECO:0007669"/>
    <property type="project" value="UniProtKB-SubCell"/>
</dbReference>
<reference evidence="11 12" key="1">
    <citation type="submission" date="2019-12" db="EMBL/GenBank/DDBJ databases">
        <title>Spirosoma sp. HMF4905 genome sequencing and assembly.</title>
        <authorList>
            <person name="Kang H."/>
            <person name="Cha I."/>
            <person name="Kim H."/>
            <person name="Joh K."/>
        </authorList>
    </citation>
    <scope>NUCLEOTIDE SEQUENCE [LARGE SCALE GENOMIC DNA]</scope>
    <source>
        <strain evidence="11 12">HMF4905</strain>
    </source>
</reference>
<evidence type="ECO:0000256" key="4">
    <source>
        <dbReference type="ARBA" id="ARBA00022692"/>
    </source>
</evidence>
<sequence length="1214" mass="131631">MYRSHLLAAFLCLGLLLSPSINVRCQQRTDSQLPVSQSTKSGISDKLYLPDVLNELAKTYHVIFNYDTDLLLNKATTLGINLNPGQNLDRILKKLLAPYHIKFKRSKFIYILYQENTPVIPQTNAGNRQASLTPNKPNSSPQEKTEWHLRGKIVSTTGEILPGVTVLLKNTTTGTTTAPNGEFSLLIPPQAGSLIISSIGYVSQEFSFDKETVIAVNLEEDTKLLNEVVVTGYSTENRSEVTGAVSTVKPAQLQIVPSANVEQQLQGRVAGLTVISNGQPGTSNQIRIRGFGSFGGNQPLYVVDGMPTQNIQFINPNDIETTTVLKDAASASIYGARAAAGVIVLTTKKGQRKAQKLSISYDGLYGVTDPGKGPAILNPQEQADWTWQARRNDLFQTGGVNGPNSFAGIANGQYGSGQTPVLPDYLLVGSKAGVSAAAVDLADEQLKYNTNPTNGDIYLVIPANKSGTDWYKAITRVAPLTRHTLGFSGGTETSRYYLSLGMQQQAGIVINNNFSRYSFRINTEFGITKKLRFGETIQFTYISATGLQGSVGNPLGNSTNNNSSVASDENDILTALRMAPIIPVYNSFGGYAGTAAPGFSNPRNPVANRAIHAHDLNATLHVLGNAYLEYDLIPALTVRSSLGGTYFSNYTTSYSRATYENSENIANYTYTEGSGYGLAWTFTNTAQYKQTVGKHEISALAGIEALNTGIVRTINGSGLNPFSTDPNYITLSTTTAGTTRQVNSTLNRGNAFYSLFGQARYSYQSKYIVTAVVRRDGSSQFGPHYRYGVFPAFSAAWRLSSEAFMKSLPWVSDLKIRGGYGQMGNTNYLSSTNQYDLFASNAANGYDLGATNSIIASGYYTSQIGNPDAKWETSITSTIGLDGAFFNNRLEVVLDFWRKDTKDLLYQLALPSVVGVRASAPFVNVASMRNQGIDLQLTTRGKLGIGLGYELTAIGSFLNNQIMAIAPQVPYFTSGGTRLGTPVVRNEPGHALSSFYGYRVMGLFTNKEEVAAAAIQTGAAPGRFRFADINGDGKIDDNDRTYLGSPIPKFTGSLNLSLTYKGIDLSANLYTSLGSQIFNNQRWFTDFYPSFTGAAVSARVKDSWLPTHTNTSVPIFESAANFSTNTQSNSYYVENGSYARLQYISMGYTFPSDLIKRLTISRLRVYVSATNLFTITRYSGLDPAVGGLADATFGIDVGNYPVTRGYTVGVSFGF</sequence>
<evidence type="ECO:0000256" key="7">
    <source>
        <dbReference type="PROSITE-ProRule" id="PRU01360"/>
    </source>
</evidence>
<evidence type="ECO:0000256" key="9">
    <source>
        <dbReference type="SAM" id="SignalP"/>
    </source>
</evidence>
<keyword evidence="4 7" id="KW-0812">Transmembrane</keyword>
<evidence type="ECO:0000256" key="8">
    <source>
        <dbReference type="SAM" id="MobiDB-lite"/>
    </source>
</evidence>
<evidence type="ECO:0000313" key="12">
    <source>
        <dbReference type="Proteomes" id="UP000436006"/>
    </source>
</evidence>
<dbReference type="SUPFAM" id="SSF56935">
    <property type="entry name" value="Porins"/>
    <property type="match status" value="1"/>
</dbReference>
<dbReference type="RefSeq" id="WP_157586049.1">
    <property type="nucleotide sequence ID" value="NZ_WPIN01000005.1"/>
</dbReference>
<keyword evidence="3 7" id="KW-1134">Transmembrane beta strand</keyword>
<dbReference type="InterPro" id="IPR023996">
    <property type="entry name" value="TonB-dep_OMP_SusC/RagA"/>
</dbReference>
<dbReference type="Pfam" id="PF07715">
    <property type="entry name" value="Plug"/>
    <property type="match status" value="1"/>
</dbReference>
<dbReference type="InterPro" id="IPR012910">
    <property type="entry name" value="Plug_dom"/>
</dbReference>
<comment type="subcellular location">
    <subcellularLocation>
        <location evidence="1 7">Cell outer membrane</location>
        <topology evidence="1 7">Multi-pass membrane protein</topology>
    </subcellularLocation>
</comment>
<feature type="chain" id="PRO_5029809380" evidence="9">
    <location>
        <begin position="24"/>
        <end position="1214"/>
    </location>
</feature>
<evidence type="ECO:0000256" key="2">
    <source>
        <dbReference type="ARBA" id="ARBA00022448"/>
    </source>
</evidence>
<feature type="region of interest" description="Disordered" evidence="8">
    <location>
        <begin position="123"/>
        <end position="145"/>
    </location>
</feature>
<feature type="signal peptide" evidence="9">
    <location>
        <begin position="1"/>
        <end position="23"/>
    </location>
</feature>
<dbReference type="EMBL" id="WPIN01000005">
    <property type="protein sequence ID" value="MVM31408.1"/>
    <property type="molecule type" value="Genomic_DNA"/>
</dbReference>
<dbReference type="InterPro" id="IPR008969">
    <property type="entry name" value="CarboxyPept-like_regulatory"/>
</dbReference>
<keyword evidence="2 7" id="KW-0813">Transport</keyword>
<dbReference type="InterPro" id="IPR036942">
    <property type="entry name" value="Beta-barrel_TonB_sf"/>
</dbReference>
<dbReference type="Gene3D" id="2.60.40.1120">
    <property type="entry name" value="Carboxypeptidase-like, regulatory domain"/>
    <property type="match status" value="1"/>
</dbReference>
<evidence type="ECO:0000256" key="5">
    <source>
        <dbReference type="ARBA" id="ARBA00023136"/>
    </source>
</evidence>
<dbReference type="AlphaFoldDB" id="A0A7K1SCL3"/>
<dbReference type="NCBIfam" id="TIGR04057">
    <property type="entry name" value="SusC_RagA_signa"/>
    <property type="match status" value="1"/>
</dbReference>
<dbReference type="Gene3D" id="2.40.170.20">
    <property type="entry name" value="TonB-dependent receptor, beta-barrel domain"/>
    <property type="match status" value="1"/>
</dbReference>
<feature type="compositionally biased region" description="Polar residues" evidence="8">
    <location>
        <begin position="123"/>
        <end position="142"/>
    </location>
</feature>
<protein>
    <submittedName>
        <fullName evidence="11">SusC/RagA family TonB-linked outer membrane protein</fullName>
    </submittedName>
</protein>
<keyword evidence="6 7" id="KW-0998">Cell outer membrane</keyword>
<dbReference type="InterPro" id="IPR023997">
    <property type="entry name" value="TonB-dep_OMP_SusC/RagA_CS"/>
</dbReference>
<dbReference type="InterPro" id="IPR039426">
    <property type="entry name" value="TonB-dep_rcpt-like"/>
</dbReference>
<gene>
    <name evidence="11" type="ORF">GO755_15290</name>
</gene>
<comment type="caution">
    <text evidence="11">The sequence shown here is derived from an EMBL/GenBank/DDBJ whole genome shotgun (WGS) entry which is preliminary data.</text>
</comment>
<feature type="domain" description="TonB-dependent receptor plug" evidence="10">
    <location>
        <begin position="239"/>
        <end position="342"/>
    </location>
</feature>
<dbReference type="PROSITE" id="PS52016">
    <property type="entry name" value="TONB_DEPENDENT_REC_3"/>
    <property type="match status" value="1"/>
</dbReference>
<dbReference type="Pfam" id="PF13715">
    <property type="entry name" value="CarbopepD_reg_2"/>
    <property type="match status" value="1"/>
</dbReference>
<name>A0A7K1SCL3_9BACT</name>
<evidence type="ECO:0000256" key="3">
    <source>
        <dbReference type="ARBA" id="ARBA00022452"/>
    </source>
</evidence>
<evidence type="ECO:0000256" key="1">
    <source>
        <dbReference type="ARBA" id="ARBA00004571"/>
    </source>
</evidence>
<dbReference type="InterPro" id="IPR037066">
    <property type="entry name" value="Plug_dom_sf"/>
</dbReference>
<dbReference type="NCBIfam" id="TIGR04056">
    <property type="entry name" value="OMP_RagA_SusC"/>
    <property type="match status" value="1"/>
</dbReference>
<evidence type="ECO:0000313" key="11">
    <source>
        <dbReference type="EMBL" id="MVM31408.1"/>
    </source>
</evidence>
<organism evidence="11 12">
    <name type="scientific">Spirosoma arboris</name>
    <dbReference type="NCBI Taxonomy" id="2682092"/>
    <lineage>
        <taxon>Bacteria</taxon>
        <taxon>Pseudomonadati</taxon>
        <taxon>Bacteroidota</taxon>
        <taxon>Cytophagia</taxon>
        <taxon>Cytophagales</taxon>
        <taxon>Cytophagaceae</taxon>
        <taxon>Spirosoma</taxon>
    </lineage>
</organism>
<keyword evidence="5 7" id="KW-0472">Membrane</keyword>
<dbReference type="SUPFAM" id="SSF49464">
    <property type="entry name" value="Carboxypeptidase regulatory domain-like"/>
    <property type="match status" value="1"/>
</dbReference>
<dbReference type="Proteomes" id="UP000436006">
    <property type="component" value="Unassembled WGS sequence"/>
</dbReference>
<accession>A0A7K1SCL3</accession>
<keyword evidence="12" id="KW-1185">Reference proteome</keyword>
<proteinExistence type="inferred from homology"/>